<dbReference type="SUPFAM" id="SSF54909">
    <property type="entry name" value="Dimeric alpha+beta barrel"/>
    <property type="match status" value="1"/>
</dbReference>
<evidence type="ECO:0000259" key="1">
    <source>
        <dbReference type="PROSITE" id="PS51725"/>
    </source>
</evidence>
<reference evidence="2 3" key="1">
    <citation type="journal article" date="2014" name="Nat. Commun.">
        <title>Klebsormidium flaccidum genome reveals primary factors for plant terrestrial adaptation.</title>
        <authorList>
            <person name="Hori K."/>
            <person name="Maruyama F."/>
            <person name="Fujisawa T."/>
            <person name="Togashi T."/>
            <person name="Yamamoto N."/>
            <person name="Seo M."/>
            <person name="Sato S."/>
            <person name="Yamada T."/>
            <person name="Mori H."/>
            <person name="Tajima N."/>
            <person name="Moriyama T."/>
            <person name="Ikeuchi M."/>
            <person name="Watanabe M."/>
            <person name="Wada H."/>
            <person name="Kobayashi K."/>
            <person name="Saito M."/>
            <person name="Masuda T."/>
            <person name="Sasaki-Sekimoto Y."/>
            <person name="Mashiguchi K."/>
            <person name="Awai K."/>
            <person name="Shimojima M."/>
            <person name="Masuda S."/>
            <person name="Iwai M."/>
            <person name="Nobusawa T."/>
            <person name="Narise T."/>
            <person name="Kondo S."/>
            <person name="Saito H."/>
            <person name="Sato R."/>
            <person name="Murakawa M."/>
            <person name="Ihara Y."/>
            <person name="Oshima-Yamada Y."/>
            <person name="Ohtaka K."/>
            <person name="Satoh M."/>
            <person name="Sonobe K."/>
            <person name="Ishii M."/>
            <person name="Ohtani R."/>
            <person name="Kanamori-Sato M."/>
            <person name="Honoki R."/>
            <person name="Miyazaki D."/>
            <person name="Mochizuki H."/>
            <person name="Umetsu J."/>
            <person name="Higashi K."/>
            <person name="Shibata D."/>
            <person name="Kamiya Y."/>
            <person name="Sato N."/>
            <person name="Nakamura Y."/>
            <person name="Tabata S."/>
            <person name="Ida S."/>
            <person name="Kurokawa K."/>
            <person name="Ohta H."/>
        </authorList>
    </citation>
    <scope>NUCLEOTIDE SEQUENCE [LARGE SCALE GENOMIC DNA]</scope>
    <source>
        <strain evidence="2 3">NIES-2285</strain>
    </source>
</reference>
<accession>A0A1Y1IL01</accession>
<proteinExistence type="predicted"/>
<sequence>MEGQVREKYQWMAAKMAELFPGVITFHAFQSPGNPSEWQCVEIYSSQEVFKRHVSDTEELKNWAMEFRPLIESFSADMFVEGEEVSEFVKQRAAMQGGTSTQAGRGRVSLLTLR</sequence>
<organism evidence="2 3">
    <name type="scientific">Klebsormidium nitens</name>
    <name type="common">Green alga</name>
    <name type="synonym">Ulothrix nitens</name>
    <dbReference type="NCBI Taxonomy" id="105231"/>
    <lineage>
        <taxon>Eukaryota</taxon>
        <taxon>Viridiplantae</taxon>
        <taxon>Streptophyta</taxon>
        <taxon>Klebsormidiophyceae</taxon>
        <taxon>Klebsormidiales</taxon>
        <taxon>Klebsormidiaceae</taxon>
        <taxon>Klebsormidium</taxon>
    </lineage>
</organism>
<evidence type="ECO:0000313" key="3">
    <source>
        <dbReference type="Proteomes" id="UP000054558"/>
    </source>
</evidence>
<keyword evidence="3" id="KW-1185">Reference proteome</keyword>
<evidence type="ECO:0000313" key="2">
    <source>
        <dbReference type="EMBL" id="GAQ88768.1"/>
    </source>
</evidence>
<dbReference type="PROSITE" id="PS51725">
    <property type="entry name" value="ABM"/>
    <property type="match status" value="1"/>
</dbReference>
<dbReference type="InterPro" id="IPR011008">
    <property type="entry name" value="Dimeric_a/b-barrel"/>
</dbReference>
<dbReference type="EMBL" id="DF237406">
    <property type="protein sequence ID" value="GAQ88768.1"/>
    <property type="molecule type" value="Genomic_DNA"/>
</dbReference>
<dbReference type="AlphaFoldDB" id="A0A1Y1IL01"/>
<name>A0A1Y1IL01_KLENI</name>
<dbReference type="InterPro" id="IPR007138">
    <property type="entry name" value="ABM_dom"/>
</dbReference>
<dbReference type="Pfam" id="PF03992">
    <property type="entry name" value="ABM"/>
    <property type="match status" value="1"/>
</dbReference>
<gene>
    <name evidence="2" type="ORF">KFL_004570100</name>
</gene>
<dbReference type="Gene3D" id="3.30.70.100">
    <property type="match status" value="1"/>
</dbReference>
<protein>
    <recommendedName>
        <fullName evidence="1">ABM domain-containing protein</fullName>
    </recommendedName>
</protein>
<feature type="domain" description="ABM" evidence="1">
    <location>
        <begin position="1"/>
        <end position="79"/>
    </location>
</feature>
<dbReference type="Proteomes" id="UP000054558">
    <property type="component" value="Unassembled WGS sequence"/>
</dbReference>